<keyword evidence="5" id="KW-1185">Reference proteome</keyword>
<dbReference type="InterPro" id="IPR009683">
    <property type="entry name" value="Extensin-like_C"/>
</dbReference>
<proteinExistence type="predicted"/>
<evidence type="ECO:0000313" key="5">
    <source>
        <dbReference type="Proteomes" id="UP000281094"/>
    </source>
</evidence>
<gene>
    <name evidence="4" type="ORF">D8780_09275</name>
</gene>
<feature type="compositionally biased region" description="Basic and acidic residues" evidence="1">
    <location>
        <begin position="108"/>
        <end position="124"/>
    </location>
</feature>
<feature type="domain" description="Extensin-like C-terminal" evidence="3">
    <location>
        <begin position="158"/>
        <end position="335"/>
    </location>
</feature>
<feature type="compositionally biased region" description="Acidic residues" evidence="1">
    <location>
        <begin position="66"/>
        <end position="79"/>
    </location>
</feature>
<feature type="chain" id="PRO_5018096602" description="Extensin-like C-terminal domain-containing protein" evidence="2">
    <location>
        <begin position="30"/>
        <end position="335"/>
    </location>
</feature>
<accession>A0A3L7JC95</accession>
<reference evidence="4 5" key="1">
    <citation type="submission" date="2018-10" db="EMBL/GenBank/DDBJ databases">
        <title>Notoacmeibacter sp. M2BS9Y-3-1, whole genome shotgun sequence.</title>
        <authorList>
            <person name="Tuo L."/>
        </authorList>
    </citation>
    <scope>NUCLEOTIDE SEQUENCE [LARGE SCALE GENOMIC DNA]</scope>
    <source>
        <strain evidence="4 5">M2BS9Y-3-1</strain>
    </source>
</reference>
<dbReference type="AlphaFoldDB" id="A0A3L7JC95"/>
<dbReference type="Pfam" id="PF06904">
    <property type="entry name" value="Extensin-like_C"/>
    <property type="match status" value="1"/>
</dbReference>
<feature type="compositionally biased region" description="Acidic residues" evidence="1">
    <location>
        <begin position="98"/>
        <end position="107"/>
    </location>
</feature>
<keyword evidence="2" id="KW-0732">Signal</keyword>
<dbReference type="EMBL" id="RCWN01000001">
    <property type="protein sequence ID" value="RLQ88367.1"/>
    <property type="molecule type" value="Genomic_DNA"/>
</dbReference>
<feature type="signal peptide" evidence="2">
    <location>
        <begin position="1"/>
        <end position="29"/>
    </location>
</feature>
<name>A0A3L7JC95_9HYPH</name>
<evidence type="ECO:0000256" key="1">
    <source>
        <dbReference type="SAM" id="MobiDB-lite"/>
    </source>
</evidence>
<evidence type="ECO:0000256" key="2">
    <source>
        <dbReference type="SAM" id="SignalP"/>
    </source>
</evidence>
<protein>
    <recommendedName>
        <fullName evidence="3">Extensin-like C-terminal domain-containing protein</fullName>
    </recommendedName>
</protein>
<evidence type="ECO:0000259" key="3">
    <source>
        <dbReference type="Pfam" id="PF06904"/>
    </source>
</evidence>
<organism evidence="4 5">
    <name type="scientific">Notoacmeibacter ruber</name>
    <dbReference type="NCBI Taxonomy" id="2670375"/>
    <lineage>
        <taxon>Bacteria</taxon>
        <taxon>Pseudomonadati</taxon>
        <taxon>Pseudomonadota</taxon>
        <taxon>Alphaproteobacteria</taxon>
        <taxon>Hyphomicrobiales</taxon>
        <taxon>Notoacmeibacteraceae</taxon>
        <taxon>Notoacmeibacter</taxon>
    </lineage>
</organism>
<sequence length="335" mass="35893">MMVITSRSVALGCGFLALALLVQPEPALSQATSETSDVAPPLPSPRPDDAPDASEVESDSSKSDSGEEAQDTETDDESSEATPPVPQDRPSGNRDGENSSESEDERSDDAASERNPDSDARQSEDVDLDEFENQGPLSQPRADQPTLPLSPSDEKIAACEKALDLLKVSYEVLEPIAGDNECGVARPYNVTEINGVEVNPSTSITCDAALAMARWVRSVVQPSAAAFGPDVRVSAINHGSTYICRRRNNKPTGKLSEHAKGKAIDVMSFSFEGHKPLPIVPRAGKGTMEEAFQRTVQAGACLQFTTVLGPGSDEYHNDHLHLDVIERSSGYRLCQ</sequence>
<feature type="region of interest" description="Disordered" evidence="1">
    <location>
        <begin position="26"/>
        <end position="151"/>
    </location>
</feature>
<comment type="caution">
    <text evidence="4">The sequence shown here is derived from an EMBL/GenBank/DDBJ whole genome shotgun (WGS) entry which is preliminary data.</text>
</comment>
<evidence type="ECO:0000313" key="4">
    <source>
        <dbReference type="EMBL" id="RLQ88367.1"/>
    </source>
</evidence>
<dbReference type="Proteomes" id="UP000281094">
    <property type="component" value="Unassembled WGS sequence"/>
</dbReference>